<evidence type="ECO:0000313" key="2">
    <source>
        <dbReference type="EMBL" id="GMH10013.1"/>
    </source>
</evidence>
<comment type="caution">
    <text evidence="2">The sequence shown here is derived from an EMBL/GenBank/DDBJ whole genome shotgun (WGS) entry which is preliminary data.</text>
</comment>
<keyword evidence="3" id="KW-1185">Reference proteome</keyword>
<evidence type="ECO:0000313" key="3">
    <source>
        <dbReference type="Proteomes" id="UP001279734"/>
    </source>
</evidence>
<dbReference type="Proteomes" id="UP001279734">
    <property type="component" value="Unassembled WGS sequence"/>
</dbReference>
<dbReference type="EMBL" id="BSYO01000009">
    <property type="protein sequence ID" value="GMH10013.1"/>
    <property type="molecule type" value="Genomic_DNA"/>
</dbReference>
<reference evidence="2" key="1">
    <citation type="submission" date="2023-05" db="EMBL/GenBank/DDBJ databases">
        <title>Nepenthes gracilis genome sequencing.</title>
        <authorList>
            <person name="Fukushima K."/>
        </authorList>
    </citation>
    <scope>NUCLEOTIDE SEQUENCE</scope>
    <source>
        <strain evidence="2">SING2019-196</strain>
    </source>
</reference>
<organism evidence="2 3">
    <name type="scientific">Nepenthes gracilis</name>
    <name type="common">Slender pitcher plant</name>
    <dbReference type="NCBI Taxonomy" id="150966"/>
    <lineage>
        <taxon>Eukaryota</taxon>
        <taxon>Viridiplantae</taxon>
        <taxon>Streptophyta</taxon>
        <taxon>Embryophyta</taxon>
        <taxon>Tracheophyta</taxon>
        <taxon>Spermatophyta</taxon>
        <taxon>Magnoliopsida</taxon>
        <taxon>eudicotyledons</taxon>
        <taxon>Gunneridae</taxon>
        <taxon>Pentapetalae</taxon>
        <taxon>Caryophyllales</taxon>
        <taxon>Nepenthaceae</taxon>
        <taxon>Nepenthes</taxon>
    </lineage>
</organism>
<name>A0AAD3SF12_NEPGR</name>
<gene>
    <name evidence="2" type="ORF">Nepgr_011854</name>
</gene>
<proteinExistence type="predicted"/>
<accession>A0AAD3SF12</accession>
<feature type="region of interest" description="Disordered" evidence="1">
    <location>
        <begin position="71"/>
        <end position="91"/>
    </location>
</feature>
<protein>
    <submittedName>
        <fullName evidence="2">Uncharacterized protein</fullName>
    </submittedName>
</protein>
<evidence type="ECO:0000256" key="1">
    <source>
        <dbReference type="SAM" id="MobiDB-lite"/>
    </source>
</evidence>
<dbReference type="AlphaFoldDB" id="A0AAD3SF12"/>
<sequence>MPLEASTSFKIGSSSVCRHTPETSTMEPEAISNQPFYFCRSPMAANIVHGLKSSCKSYVFGDLNQLPSPKIIPIRHSSKESSKVTNPNRIS</sequence>